<organism evidence="8 9">
    <name type="scientific">Aeromonas veronii</name>
    <dbReference type="NCBI Taxonomy" id="654"/>
    <lineage>
        <taxon>Bacteria</taxon>
        <taxon>Pseudomonadati</taxon>
        <taxon>Pseudomonadota</taxon>
        <taxon>Gammaproteobacteria</taxon>
        <taxon>Aeromonadales</taxon>
        <taxon>Aeromonadaceae</taxon>
        <taxon>Aeromonas</taxon>
    </lineage>
</organism>
<dbReference type="Proteomes" id="UP000439123">
    <property type="component" value="Unassembled WGS sequence"/>
</dbReference>
<keyword evidence="3 6" id="KW-0808">Transferase</keyword>
<dbReference type="InterPro" id="IPR003607">
    <property type="entry name" value="HD/PDEase_dom"/>
</dbReference>
<keyword evidence="5 6" id="KW-0238">DNA-binding</keyword>
<feature type="domain" description="DarT" evidence="7">
    <location>
        <begin position="10"/>
        <end position="211"/>
    </location>
</feature>
<accession>A0A653L890</accession>
<keyword evidence="4 6" id="KW-0548">Nucleotidyltransferase</keyword>
<dbReference type="GO" id="GO:0016757">
    <property type="term" value="F:glycosyltransferase activity"/>
    <property type="evidence" value="ECO:0007669"/>
    <property type="project" value="UniProtKB-UniRule"/>
</dbReference>
<dbReference type="RefSeq" id="WP_159157632.1">
    <property type="nucleotide sequence ID" value="NZ_LR732798.1"/>
</dbReference>
<feature type="active site" description="Proton acceptor" evidence="6">
    <location>
        <position position="54"/>
    </location>
</feature>
<dbReference type="SMART" id="SM00471">
    <property type="entry name" value="HDc"/>
    <property type="match status" value="1"/>
</dbReference>
<dbReference type="Pfam" id="PF14487">
    <property type="entry name" value="DarT"/>
    <property type="match status" value="1"/>
</dbReference>
<protein>
    <recommendedName>
        <fullName evidence="7">DarT domain-containing protein</fullName>
    </recommendedName>
</protein>
<feature type="binding site" evidence="6">
    <location>
        <begin position="14"/>
        <end position="16"/>
    </location>
    <ligand>
        <name>NAD(+)</name>
        <dbReference type="ChEBI" id="CHEBI:57540"/>
    </ligand>
</feature>
<reference evidence="8 9" key="1">
    <citation type="submission" date="2019-10" db="EMBL/GenBank/DDBJ databases">
        <authorList>
            <person name="Karimi E."/>
        </authorList>
    </citation>
    <scope>NUCLEOTIDE SEQUENCE [LARGE SCALE GENOMIC DNA]</scope>
    <source>
        <strain evidence="8">Aeromonas sp. 8C</strain>
    </source>
</reference>
<dbReference type="CDD" id="cd00077">
    <property type="entry name" value="HDc"/>
    <property type="match status" value="1"/>
</dbReference>
<evidence type="ECO:0000256" key="5">
    <source>
        <dbReference type="ARBA" id="ARBA00023125"/>
    </source>
</evidence>
<dbReference type="InterPro" id="IPR006674">
    <property type="entry name" value="HD_domain"/>
</dbReference>
<comment type="caution">
    <text evidence="6">Lacks conserved residue(s) required for the propagation of feature annotation.</text>
</comment>
<evidence type="ECO:0000313" key="9">
    <source>
        <dbReference type="Proteomes" id="UP000439123"/>
    </source>
</evidence>
<evidence type="ECO:0000256" key="1">
    <source>
        <dbReference type="ARBA" id="ARBA00022649"/>
    </source>
</evidence>
<evidence type="ECO:0000256" key="3">
    <source>
        <dbReference type="ARBA" id="ARBA00022679"/>
    </source>
</evidence>
<sequence>MPIQDQYKDKYFFHFTHLDNLKDILINGLLSTNEKKARKIIHLDVASPDIQCTRNQMAVPCGPKGKVHDYVPFYFCSRTPMFLSIIKSRNYDQPYFISFAVSFDKLKKEKFIFTNKAANRRFDPPEFYDSPTHLDKLSWNIIESRSWSCANDSIKHKKMAEALHYGCFSISDVDYIVVWDEIFKGHVEKAFDEQGIKCPPIHLDGKNNYYHYYYDLNSSGKNSSLVHGPIITKETFEAIVDRVNNRRKIVNSHYKFDDIEDALYAIRKEFSNIDELNGIVNLQTENKVHSENVEAHTRRVVKNLIESAEYRKLDEREKLTAEFAAFLHDVGKGPKSRWPNGKQKVDDDHPRKSGEYIERILVEDINCLPKKQVRQIVLLVMYHDFFGDHLVSGRLLSEIIDILESESELNMLYTLAKADVISIHKPWYTDKVSEWETAYETIKEALE</sequence>
<dbReference type="PROSITE" id="PS52018">
    <property type="entry name" value="DART"/>
    <property type="match status" value="1"/>
</dbReference>
<evidence type="ECO:0000313" key="8">
    <source>
        <dbReference type="EMBL" id="VXA87291.1"/>
    </source>
</evidence>
<dbReference type="SUPFAM" id="SSF109604">
    <property type="entry name" value="HD-domain/PDEase-like"/>
    <property type="match status" value="1"/>
</dbReference>
<dbReference type="EMBL" id="CABWLC010000018">
    <property type="protein sequence ID" value="VXA87291.1"/>
    <property type="molecule type" value="Genomic_DNA"/>
</dbReference>
<comment type="similarity">
    <text evidence="6">Belongs to the DarT ADP-ribosyltransferase family.</text>
</comment>
<name>A0A653L890_AERVE</name>
<comment type="catalytic activity">
    <reaction evidence="6">
        <text>a thymidine in DNA + NAD(+) = an N-(ADP-alpha-D-ribosyl)-thymidine in DNA + nicotinamide + H(+)</text>
        <dbReference type="Rhea" id="RHEA:71651"/>
        <dbReference type="Rhea" id="RHEA-COMP:13556"/>
        <dbReference type="Rhea" id="RHEA-COMP:18051"/>
        <dbReference type="ChEBI" id="CHEBI:15378"/>
        <dbReference type="ChEBI" id="CHEBI:17154"/>
        <dbReference type="ChEBI" id="CHEBI:57540"/>
        <dbReference type="ChEBI" id="CHEBI:137386"/>
        <dbReference type="ChEBI" id="CHEBI:191199"/>
    </reaction>
</comment>
<dbReference type="Gene3D" id="1.10.3210.10">
    <property type="entry name" value="Hypothetical protein af1432"/>
    <property type="match status" value="1"/>
</dbReference>
<evidence type="ECO:0000256" key="6">
    <source>
        <dbReference type="PROSITE-ProRule" id="PRU01362"/>
    </source>
</evidence>
<evidence type="ECO:0000259" key="7">
    <source>
        <dbReference type="PROSITE" id="PS52018"/>
    </source>
</evidence>
<keyword evidence="2 6" id="KW-0328">Glycosyltransferase</keyword>
<proteinExistence type="inferred from homology"/>
<dbReference type="AlphaFoldDB" id="A0A653L890"/>
<evidence type="ECO:0000256" key="2">
    <source>
        <dbReference type="ARBA" id="ARBA00022676"/>
    </source>
</evidence>
<feature type="binding site" evidence="6">
    <location>
        <position position="54"/>
    </location>
    <ligand>
        <name>NAD(+)</name>
        <dbReference type="ChEBI" id="CHEBI:57540"/>
    </ligand>
</feature>
<dbReference type="GO" id="GO:0016779">
    <property type="term" value="F:nucleotidyltransferase activity"/>
    <property type="evidence" value="ECO:0007669"/>
    <property type="project" value="UniProtKB-UniRule"/>
</dbReference>
<keyword evidence="1 6" id="KW-1277">Toxin-antitoxin system</keyword>
<dbReference type="GO" id="GO:0003677">
    <property type="term" value="F:DNA binding"/>
    <property type="evidence" value="ECO:0007669"/>
    <property type="project" value="UniProtKB-UniRule"/>
</dbReference>
<evidence type="ECO:0000256" key="4">
    <source>
        <dbReference type="ARBA" id="ARBA00022695"/>
    </source>
</evidence>
<dbReference type="Pfam" id="PF01966">
    <property type="entry name" value="HD"/>
    <property type="match status" value="1"/>
</dbReference>
<gene>
    <name evidence="8" type="ORF">AERO8C_50117</name>
</gene>
<dbReference type="InterPro" id="IPR029494">
    <property type="entry name" value="DarT"/>
</dbReference>
<feature type="active site" evidence="6">
    <location>
        <position position="161"/>
    </location>
</feature>